<evidence type="ECO:0000313" key="1">
    <source>
        <dbReference type="EMBL" id="KAI5658753.1"/>
    </source>
</evidence>
<comment type="caution">
    <text evidence="1">The sequence shown here is derived from an EMBL/GenBank/DDBJ whole genome shotgun (WGS) entry which is preliminary data.</text>
</comment>
<dbReference type="Proteomes" id="UP001060085">
    <property type="component" value="Linkage Group LG06"/>
</dbReference>
<protein>
    <submittedName>
        <fullName evidence="1">Uncharacterized protein</fullName>
    </submittedName>
</protein>
<evidence type="ECO:0000313" key="2">
    <source>
        <dbReference type="Proteomes" id="UP001060085"/>
    </source>
</evidence>
<accession>A0ACC0ACT6</accession>
<sequence>MQMDCILDNSQLLLSADLFVHREMLIVLLIDSGRRRKLSFVNSDLLLKQLESCTRKNFVECRLSESILRQHEGNLFNIFNLNKLNWQYLLLKCLVLRHVCILCLEYYYIISFLLHFSLYLHCLMRLILGASCMLWESFLSVGRKFVPLFLVFKFCCLVSWLP</sequence>
<proteinExistence type="predicted"/>
<reference evidence="2" key="1">
    <citation type="journal article" date="2023" name="Nat. Plants">
        <title>Single-cell RNA sequencing provides a high-resolution roadmap for understanding the multicellular compartmentation of specialized metabolism.</title>
        <authorList>
            <person name="Sun S."/>
            <person name="Shen X."/>
            <person name="Li Y."/>
            <person name="Li Y."/>
            <person name="Wang S."/>
            <person name="Li R."/>
            <person name="Zhang H."/>
            <person name="Shen G."/>
            <person name="Guo B."/>
            <person name="Wei J."/>
            <person name="Xu J."/>
            <person name="St-Pierre B."/>
            <person name="Chen S."/>
            <person name="Sun C."/>
        </authorList>
    </citation>
    <scope>NUCLEOTIDE SEQUENCE [LARGE SCALE GENOMIC DNA]</scope>
</reference>
<keyword evidence="2" id="KW-1185">Reference proteome</keyword>
<name>A0ACC0ACT6_CATRO</name>
<dbReference type="EMBL" id="CM044706">
    <property type="protein sequence ID" value="KAI5658753.1"/>
    <property type="molecule type" value="Genomic_DNA"/>
</dbReference>
<gene>
    <name evidence="1" type="ORF">M9H77_27546</name>
</gene>
<organism evidence="1 2">
    <name type="scientific">Catharanthus roseus</name>
    <name type="common">Madagascar periwinkle</name>
    <name type="synonym">Vinca rosea</name>
    <dbReference type="NCBI Taxonomy" id="4058"/>
    <lineage>
        <taxon>Eukaryota</taxon>
        <taxon>Viridiplantae</taxon>
        <taxon>Streptophyta</taxon>
        <taxon>Embryophyta</taxon>
        <taxon>Tracheophyta</taxon>
        <taxon>Spermatophyta</taxon>
        <taxon>Magnoliopsida</taxon>
        <taxon>eudicotyledons</taxon>
        <taxon>Gunneridae</taxon>
        <taxon>Pentapetalae</taxon>
        <taxon>asterids</taxon>
        <taxon>lamiids</taxon>
        <taxon>Gentianales</taxon>
        <taxon>Apocynaceae</taxon>
        <taxon>Rauvolfioideae</taxon>
        <taxon>Vinceae</taxon>
        <taxon>Catharanthinae</taxon>
        <taxon>Catharanthus</taxon>
    </lineage>
</organism>